<proteinExistence type="predicted"/>
<reference evidence="1 2" key="1">
    <citation type="journal article" date="2021" name="J. Hered.">
        <title>A chromosome-level genome assembly of the parasitoid wasp, Cotesia glomerata (Hymenoptera: Braconidae).</title>
        <authorList>
            <person name="Pinto B.J."/>
            <person name="Weis J.J."/>
            <person name="Gamble T."/>
            <person name="Ode P.J."/>
            <person name="Paul R."/>
            <person name="Zaspel J.M."/>
        </authorList>
    </citation>
    <scope>NUCLEOTIDE SEQUENCE [LARGE SCALE GENOMIC DNA]</scope>
    <source>
        <strain evidence="1">CgM1</strain>
    </source>
</reference>
<dbReference type="AlphaFoldDB" id="A0AAV7IJI9"/>
<keyword evidence="2" id="KW-1185">Reference proteome</keyword>
<comment type="caution">
    <text evidence="1">The sequence shown here is derived from an EMBL/GenBank/DDBJ whole genome shotgun (WGS) entry which is preliminary data.</text>
</comment>
<accession>A0AAV7IJI9</accession>
<evidence type="ECO:0000313" key="1">
    <source>
        <dbReference type="EMBL" id="KAH0552205.1"/>
    </source>
</evidence>
<evidence type="ECO:0000313" key="2">
    <source>
        <dbReference type="Proteomes" id="UP000826195"/>
    </source>
</evidence>
<name>A0AAV7IJI9_COTGL</name>
<dbReference type="EMBL" id="JAHXZJ010001492">
    <property type="protein sequence ID" value="KAH0552205.1"/>
    <property type="molecule type" value="Genomic_DNA"/>
</dbReference>
<sequence>MSVEVKRARKSESQRAMSAVVKIITILRFYGEREIGRRQELKSWSYEGDGGSAGTAATNRGSSQIYRLQCSKAPYFTQRFSLRLPLGA</sequence>
<dbReference type="Proteomes" id="UP000826195">
    <property type="component" value="Unassembled WGS sequence"/>
</dbReference>
<gene>
    <name evidence="1" type="ORF">KQX54_007096</name>
</gene>
<protein>
    <submittedName>
        <fullName evidence="1">Uncharacterized protein</fullName>
    </submittedName>
</protein>
<organism evidence="1 2">
    <name type="scientific">Cotesia glomerata</name>
    <name type="common">Lepidopteran parasitic wasp</name>
    <name type="synonym">Apanteles glomeratus</name>
    <dbReference type="NCBI Taxonomy" id="32391"/>
    <lineage>
        <taxon>Eukaryota</taxon>
        <taxon>Metazoa</taxon>
        <taxon>Ecdysozoa</taxon>
        <taxon>Arthropoda</taxon>
        <taxon>Hexapoda</taxon>
        <taxon>Insecta</taxon>
        <taxon>Pterygota</taxon>
        <taxon>Neoptera</taxon>
        <taxon>Endopterygota</taxon>
        <taxon>Hymenoptera</taxon>
        <taxon>Apocrita</taxon>
        <taxon>Ichneumonoidea</taxon>
        <taxon>Braconidae</taxon>
        <taxon>Microgastrinae</taxon>
        <taxon>Cotesia</taxon>
    </lineage>
</organism>